<feature type="compositionally biased region" description="Polar residues" evidence="1">
    <location>
        <begin position="35"/>
        <end position="46"/>
    </location>
</feature>
<sequence>MDPDSNSTRDTQQPPEIESRMQQAEEQGRDGTRATGPSTSTADMYSTTTSSLADLGNHISNMAGTTMAEIRNKAGAVSAEDVVREVRDTAYSITMGSKQAEESTGTGVEDCDPQEARRIDELPKERIVEFLQERHKSDAVRPSKQQ</sequence>
<gene>
    <name evidence="2" type="ORF">P174DRAFT_422035</name>
</gene>
<dbReference type="OrthoDB" id="4343623at2759"/>
<comment type="caution">
    <text evidence="2">The sequence shown here is derived from an EMBL/GenBank/DDBJ whole genome shotgun (WGS) entry which is preliminary data.</text>
</comment>
<feature type="compositionally biased region" description="Polar residues" evidence="1">
    <location>
        <begin position="1"/>
        <end position="25"/>
    </location>
</feature>
<protein>
    <submittedName>
        <fullName evidence="2">Uncharacterized protein</fullName>
    </submittedName>
</protein>
<evidence type="ECO:0000313" key="3">
    <source>
        <dbReference type="Proteomes" id="UP000234474"/>
    </source>
</evidence>
<feature type="region of interest" description="Disordered" evidence="1">
    <location>
        <begin position="1"/>
        <end position="46"/>
    </location>
</feature>
<organism evidence="2 3">
    <name type="scientific">Aspergillus novofumigatus (strain IBT 16806)</name>
    <dbReference type="NCBI Taxonomy" id="1392255"/>
    <lineage>
        <taxon>Eukaryota</taxon>
        <taxon>Fungi</taxon>
        <taxon>Dikarya</taxon>
        <taxon>Ascomycota</taxon>
        <taxon>Pezizomycotina</taxon>
        <taxon>Eurotiomycetes</taxon>
        <taxon>Eurotiomycetidae</taxon>
        <taxon>Eurotiales</taxon>
        <taxon>Aspergillaceae</taxon>
        <taxon>Aspergillus</taxon>
        <taxon>Aspergillus subgen. Fumigati</taxon>
    </lineage>
</organism>
<reference evidence="3" key="1">
    <citation type="journal article" date="2018" name="Proc. Natl. Acad. Sci. U.S.A.">
        <title>Linking secondary metabolites to gene clusters through genome sequencing of six diverse Aspergillus species.</title>
        <authorList>
            <person name="Kaerboelling I."/>
            <person name="Vesth T.C."/>
            <person name="Frisvad J.C."/>
            <person name="Nybo J.L."/>
            <person name="Theobald S."/>
            <person name="Kuo A."/>
            <person name="Bowyer P."/>
            <person name="Matsuda Y."/>
            <person name="Mondo S."/>
            <person name="Lyhne E.K."/>
            <person name="Kogle M.E."/>
            <person name="Clum A."/>
            <person name="Lipzen A."/>
            <person name="Salamov A."/>
            <person name="Ngan C.Y."/>
            <person name="Daum C."/>
            <person name="Chiniquy J."/>
            <person name="Barry K."/>
            <person name="LaButti K."/>
            <person name="Haridas S."/>
            <person name="Simmons B.A."/>
            <person name="Magnuson J.K."/>
            <person name="Mortensen U.H."/>
            <person name="Larsen T.O."/>
            <person name="Grigoriev I.V."/>
            <person name="Baker S.E."/>
            <person name="Andersen M.R."/>
        </authorList>
    </citation>
    <scope>NUCLEOTIDE SEQUENCE [LARGE SCALE GENOMIC DNA]</scope>
    <source>
        <strain evidence="3">IBT 16806</strain>
    </source>
</reference>
<proteinExistence type="predicted"/>
<dbReference type="Proteomes" id="UP000234474">
    <property type="component" value="Unassembled WGS sequence"/>
</dbReference>
<feature type="compositionally biased region" description="Polar residues" evidence="1">
    <location>
        <begin position="97"/>
        <end position="106"/>
    </location>
</feature>
<dbReference type="OMA" id="GNHISNM"/>
<name>A0A2I1C5X5_ASPN1</name>
<feature type="region of interest" description="Disordered" evidence="1">
    <location>
        <begin position="97"/>
        <end position="123"/>
    </location>
</feature>
<dbReference type="RefSeq" id="XP_024681607.1">
    <property type="nucleotide sequence ID" value="XM_024825008.1"/>
</dbReference>
<dbReference type="EMBL" id="MSZS01000005">
    <property type="protein sequence ID" value="PKX93012.1"/>
    <property type="molecule type" value="Genomic_DNA"/>
</dbReference>
<feature type="compositionally biased region" description="Basic and acidic residues" evidence="1">
    <location>
        <begin position="114"/>
        <end position="123"/>
    </location>
</feature>
<evidence type="ECO:0000313" key="2">
    <source>
        <dbReference type="EMBL" id="PKX93012.1"/>
    </source>
</evidence>
<evidence type="ECO:0000256" key="1">
    <source>
        <dbReference type="SAM" id="MobiDB-lite"/>
    </source>
</evidence>
<dbReference type="VEuPathDB" id="FungiDB:P174DRAFT_422035"/>
<dbReference type="GeneID" id="36532333"/>
<dbReference type="AlphaFoldDB" id="A0A2I1C5X5"/>
<keyword evidence="3" id="KW-1185">Reference proteome</keyword>
<accession>A0A2I1C5X5</accession>